<comment type="caution">
    <text evidence="2">The sequence shown here is derived from an EMBL/GenBank/DDBJ whole genome shotgun (WGS) entry which is preliminary data.</text>
</comment>
<dbReference type="Proteomes" id="UP001163046">
    <property type="component" value="Unassembled WGS sequence"/>
</dbReference>
<keyword evidence="3" id="KW-1185">Reference proteome</keyword>
<feature type="region of interest" description="Disordered" evidence="1">
    <location>
        <begin position="24"/>
        <end position="51"/>
    </location>
</feature>
<dbReference type="AlphaFoldDB" id="A0A9X0D253"/>
<evidence type="ECO:0000313" key="2">
    <source>
        <dbReference type="EMBL" id="KAJ7383846.1"/>
    </source>
</evidence>
<sequence length="51" mass="5638">MDMRDKLEEKFDSLNLQLDQSLVLSTSDDEEQPSTSGSPGVVFKRAGMSSM</sequence>
<name>A0A9X0D253_9CNID</name>
<proteinExistence type="predicted"/>
<reference evidence="2" key="1">
    <citation type="submission" date="2023-01" db="EMBL/GenBank/DDBJ databases">
        <title>Genome assembly of the deep-sea coral Lophelia pertusa.</title>
        <authorList>
            <person name="Herrera S."/>
            <person name="Cordes E."/>
        </authorList>
    </citation>
    <scope>NUCLEOTIDE SEQUENCE</scope>
    <source>
        <strain evidence="2">USNM1676648</strain>
        <tissue evidence="2">Polyp</tissue>
    </source>
</reference>
<evidence type="ECO:0000256" key="1">
    <source>
        <dbReference type="SAM" id="MobiDB-lite"/>
    </source>
</evidence>
<dbReference type="EMBL" id="MU825894">
    <property type="protein sequence ID" value="KAJ7383846.1"/>
    <property type="molecule type" value="Genomic_DNA"/>
</dbReference>
<organism evidence="2 3">
    <name type="scientific">Desmophyllum pertusum</name>
    <dbReference type="NCBI Taxonomy" id="174260"/>
    <lineage>
        <taxon>Eukaryota</taxon>
        <taxon>Metazoa</taxon>
        <taxon>Cnidaria</taxon>
        <taxon>Anthozoa</taxon>
        <taxon>Hexacorallia</taxon>
        <taxon>Scleractinia</taxon>
        <taxon>Caryophylliina</taxon>
        <taxon>Caryophylliidae</taxon>
        <taxon>Desmophyllum</taxon>
    </lineage>
</organism>
<protein>
    <submittedName>
        <fullName evidence="2">Uncharacterized protein</fullName>
    </submittedName>
</protein>
<evidence type="ECO:0000313" key="3">
    <source>
        <dbReference type="Proteomes" id="UP001163046"/>
    </source>
</evidence>
<gene>
    <name evidence="2" type="ORF">OS493_025722</name>
</gene>
<accession>A0A9X0D253</accession>